<feature type="compositionally biased region" description="Basic and acidic residues" evidence="1">
    <location>
        <begin position="54"/>
        <end position="64"/>
    </location>
</feature>
<keyword evidence="2" id="KW-1133">Transmembrane helix</keyword>
<dbReference type="Proteomes" id="UP000326453">
    <property type="component" value="Chromosome 1"/>
</dbReference>
<feature type="transmembrane region" description="Helical" evidence="2">
    <location>
        <begin position="20"/>
        <end position="40"/>
    </location>
</feature>
<keyword evidence="2" id="KW-0472">Membrane</keyword>
<keyword evidence="6" id="KW-1185">Reference proteome</keyword>
<evidence type="ECO:0000313" key="8">
    <source>
        <dbReference type="Proteomes" id="UP000509322"/>
    </source>
</evidence>
<dbReference type="GeneID" id="51371282"/>
<evidence type="ECO:0000313" key="3">
    <source>
        <dbReference type="EMBL" id="QFG36901.1"/>
    </source>
</evidence>
<evidence type="ECO:0000313" key="7">
    <source>
        <dbReference type="Proteomes" id="UP000326453"/>
    </source>
</evidence>
<reference evidence="3 7" key="2">
    <citation type="submission" date="2019-01" db="EMBL/GenBank/DDBJ databases">
        <title>Complete Genome Sequence and Annotation of the Paracoccus pantotrophus type strain DSM 2944.</title>
        <authorList>
            <person name="Bockwoldt J.A."/>
            <person name="Zimmermann M."/>
            <person name="Tiso T."/>
            <person name="Blank L.M."/>
        </authorList>
    </citation>
    <scope>NUCLEOTIDE SEQUENCE [LARGE SCALE GENOMIC DNA]</scope>
    <source>
        <strain evidence="3 7">DSM 2944</strain>
    </source>
</reference>
<dbReference type="OrthoDB" id="9917760at2"/>
<dbReference type="Proteomes" id="UP000273626">
    <property type="component" value="Unassembled WGS sequence"/>
</dbReference>
<evidence type="ECO:0000313" key="4">
    <source>
        <dbReference type="EMBL" id="QLH14467.1"/>
    </source>
</evidence>
<sequence>MFISVPASLGAAILTVILGLPWWVSALGFLGAGVCALFAAEAWAARKIPAEPHEIQRGQLEKSSDLYAGTVSPRPGNPAARSFRA</sequence>
<proteinExistence type="predicted"/>
<organism evidence="3 7">
    <name type="scientific">Paracoccus pantotrophus</name>
    <name type="common">Thiosphaera pantotropha</name>
    <dbReference type="NCBI Taxonomy" id="82367"/>
    <lineage>
        <taxon>Bacteria</taxon>
        <taxon>Pseudomonadati</taxon>
        <taxon>Pseudomonadota</taxon>
        <taxon>Alphaproteobacteria</taxon>
        <taxon>Rhodobacterales</taxon>
        <taxon>Paracoccaceae</taxon>
        <taxon>Paracoccus</taxon>
    </lineage>
</organism>
<evidence type="ECO:0000256" key="2">
    <source>
        <dbReference type="SAM" id="Phobius"/>
    </source>
</evidence>
<dbReference type="RefSeq" id="WP_028709896.1">
    <property type="nucleotide sequence ID" value="NZ_CP038203.1"/>
</dbReference>
<dbReference type="AlphaFoldDB" id="A0A1I5E7J1"/>
<accession>A0A1I5E7J1</accession>
<gene>
    <name evidence="5" type="ORF">BDE18_2024</name>
    <name evidence="3" type="ORF">ESD82_11930</name>
    <name evidence="4" type="ORF">HYQ43_09090</name>
</gene>
<name>A0A1I5E7J1_PARPN</name>
<dbReference type="EMBL" id="CP044426">
    <property type="protein sequence ID" value="QFG36901.1"/>
    <property type="molecule type" value="Genomic_DNA"/>
</dbReference>
<reference evidence="4 8" key="3">
    <citation type="submission" date="2020-07" db="EMBL/GenBank/DDBJ databases">
        <title>The complete genome of Paracoccus pantotrophus ACCC 10489.</title>
        <authorList>
            <person name="Si Y."/>
        </authorList>
    </citation>
    <scope>NUCLEOTIDE SEQUENCE [LARGE SCALE GENOMIC DNA]</scope>
    <source>
        <strain evidence="4 8">ACCC10489</strain>
    </source>
</reference>
<evidence type="ECO:0000313" key="6">
    <source>
        <dbReference type="Proteomes" id="UP000273626"/>
    </source>
</evidence>
<keyword evidence="2" id="KW-0812">Transmembrane</keyword>
<protein>
    <submittedName>
        <fullName evidence="3">Uncharacterized protein</fullName>
    </submittedName>
</protein>
<evidence type="ECO:0000313" key="5">
    <source>
        <dbReference type="EMBL" id="RKS52692.1"/>
    </source>
</evidence>
<dbReference type="KEGG" id="ppan:ESD82_11930"/>
<dbReference type="EMBL" id="RBLI01000001">
    <property type="protein sequence ID" value="RKS52692.1"/>
    <property type="molecule type" value="Genomic_DNA"/>
</dbReference>
<dbReference type="Proteomes" id="UP000509322">
    <property type="component" value="Chromosome 2"/>
</dbReference>
<feature type="region of interest" description="Disordered" evidence="1">
    <location>
        <begin position="54"/>
        <end position="85"/>
    </location>
</feature>
<dbReference type="EMBL" id="CP058690">
    <property type="protein sequence ID" value="QLH14467.1"/>
    <property type="molecule type" value="Genomic_DNA"/>
</dbReference>
<reference evidence="5 6" key="1">
    <citation type="submission" date="2018-10" db="EMBL/GenBank/DDBJ databases">
        <title>Genomic Encyclopedia of Archaeal and Bacterial Type Strains, Phase II (KMG-II): from individual species to whole genera.</title>
        <authorList>
            <person name="Goeker M."/>
        </authorList>
    </citation>
    <scope>NUCLEOTIDE SEQUENCE [LARGE SCALE GENOMIC DNA]</scope>
    <source>
        <strain evidence="6">ATCC 35512 / DSM 2944 / CIP 106514 / LMD 82.5 / NBRC 102493 / NCCB 82005 / GB17</strain>
        <strain evidence="5">DSM 2944</strain>
    </source>
</reference>
<evidence type="ECO:0000256" key="1">
    <source>
        <dbReference type="SAM" id="MobiDB-lite"/>
    </source>
</evidence>